<evidence type="ECO:0000313" key="4">
    <source>
        <dbReference type="Proteomes" id="UP001497600"/>
    </source>
</evidence>
<evidence type="ECO:0000256" key="1">
    <source>
        <dbReference type="SAM" id="Coils"/>
    </source>
</evidence>
<accession>A0ABP0EM00</accession>
<keyword evidence="1" id="KW-0175">Coiled coil</keyword>
<organism evidence="3 4">
    <name type="scientific">[Candida] anglica</name>
    <dbReference type="NCBI Taxonomy" id="148631"/>
    <lineage>
        <taxon>Eukaryota</taxon>
        <taxon>Fungi</taxon>
        <taxon>Dikarya</taxon>
        <taxon>Ascomycota</taxon>
        <taxon>Saccharomycotina</taxon>
        <taxon>Pichiomycetes</taxon>
        <taxon>Debaryomycetaceae</taxon>
        <taxon>Kurtzmaniella</taxon>
    </lineage>
</organism>
<feature type="coiled-coil region" evidence="1">
    <location>
        <begin position="451"/>
        <end position="483"/>
    </location>
</feature>
<feature type="transmembrane region" description="Helical" evidence="2">
    <location>
        <begin position="355"/>
        <end position="379"/>
    </location>
</feature>
<dbReference type="EMBL" id="OZ004260">
    <property type="protein sequence ID" value="CAK7920919.1"/>
    <property type="molecule type" value="Genomic_DNA"/>
</dbReference>
<keyword evidence="2" id="KW-0812">Transmembrane</keyword>
<keyword evidence="4" id="KW-1185">Reference proteome</keyword>
<sequence>MSQFSEFRPFSEYSIYDMAVFDAIHYIYNPSNVIFNYMSPDTLASSVMVGSCMALATAAAYATISKPINALDPATDVYSPEWDPTDRDSSQSIQLDSEDLKNLNTKYVSPYTTIFHYLQLSSQFTDAIPQFRYISEGLAFSFPVVRASGCAGLLNYMFTAGIRKISYWSGVDFNSFSINKRFKLTYATEIDPEVSAPLGFDKGSINTKDPVKYKLLRERERFYRKRGVQVLKRRDIPSDKQGFVLNLDIVTILSILASYAFTFHLDGKIDSLFITNFAATSYVFYQSIFQTYPTFKQAQLYHFVHLLISTYLNKSPDNVNYYSWTLSIPSAPRNLQLTSHDSFQKLFSGLDTIPWIMSVPILDISSTALFLGLCLRFDLYNHHSKSKRAFHHLSSFSKPYFWAAFIGSSLRFSGYIFDIEALGSKNVSYLVPLPIIFVLITSLVRGEYGLLREYNEKVENFDAAGEEGEEEEEQQQEDQLQDKFSLQELLAKDFGEEEEEEDPTYDYELEVEPERDELEYDENYHDDDEAAPIDYETDLDVVIQKPVYVFDTDSDDDTFRIESESESDSDVDVIPQNEIDILRIDNRFEPRILYSDDSEI</sequence>
<keyword evidence="2" id="KW-1133">Transmembrane helix</keyword>
<name>A0ABP0EM00_9ASCO</name>
<evidence type="ECO:0000256" key="2">
    <source>
        <dbReference type="SAM" id="Phobius"/>
    </source>
</evidence>
<evidence type="ECO:0000313" key="3">
    <source>
        <dbReference type="EMBL" id="CAK7920919.1"/>
    </source>
</evidence>
<keyword evidence="2" id="KW-0472">Membrane</keyword>
<reference evidence="3 4" key="1">
    <citation type="submission" date="2024-01" db="EMBL/GenBank/DDBJ databases">
        <authorList>
            <consortium name="Genoscope - CEA"/>
            <person name="William W."/>
        </authorList>
    </citation>
    <scope>NUCLEOTIDE SEQUENCE [LARGE SCALE GENOMIC DNA]</scope>
    <source>
        <strain evidence="3 4">29B2s-10</strain>
    </source>
</reference>
<protein>
    <submittedName>
        <fullName evidence="3">Uncharacterized protein</fullName>
    </submittedName>
</protein>
<gene>
    <name evidence="3" type="ORF">CAAN4_H08042</name>
</gene>
<feature type="transmembrane region" description="Helical" evidence="2">
    <location>
        <begin position="429"/>
        <end position="448"/>
    </location>
</feature>
<feature type="transmembrane region" description="Helical" evidence="2">
    <location>
        <begin position="43"/>
        <end position="64"/>
    </location>
</feature>
<proteinExistence type="predicted"/>
<feature type="transmembrane region" description="Helical" evidence="2">
    <location>
        <begin position="242"/>
        <end position="261"/>
    </location>
</feature>
<dbReference type="Proteomes" id="UP001497600">
    <property type="component" value="Chromosome H"/>
</dbReference>